<dbReference type="SUPFAM" id="SSF54909">
    <property type="entry name" value="Dimeric alpha+beta barrel"/>
    <property type="match status" value="1"/>
</dbReference>
<feature type="transmembrane region" description="Helical" evidence="1">
    <location>
        <begin position="148"/>
        <end position="166"/>
    </location>
</feature>
<dbReference type="Proteomes" id="UP000032702">
    <property type="component" value="Unassembled WGS sequence"/>
</dbReference>
<dbReference type="PANTHER" id="PTHR40057:SF1">
    <property type="entry name" value="SLR1162 PROTEIN"/>
    <property type="match status" value="1"/>
</dbReference>
<dbReference type="Gene3D" id="3.30.70.100">
    <property type="match status" value="1"/>
</dbReference>
<keyword evidence="3" id="KW-0560">Oxidoreductase</keyword>
<proteinExistence type="predicted"/>
<sequence length="208" mass="22913">MGAAATASCSERRTRLHGKDWFMEVLKIDGSATEPVKIVLERRIKPGAQPAFEQWLKALMKTAAQHPALQGSSVFKAGEGDYFILLRFESQSALSHWQSLPEVVELLRAGEAHATPLEQPVVRTGLETWFTVPGMPAKAVPPKWKMALVTWLALLPQALILGSLLPKTLPRLVAVSVSTAIPVAALTWFIMPRLTGLLSRWLYAPTNR</sequence>
<evidence type="ECO:0000313" key="4">
    <source>
        <dbReference type="Proteomes" id="UP000032702"/>
    </source>
</evidence>
<accession>Q08WT4</accession>
<gene>
    <name evidence="3" type="ORF">STIAU_1869</name>
</gene>
<keyword evidence="1" id="KW-0812">Transmembrane</keyword>
<dbReference type="GO" id="GO:0004497">
    <property type="term" value="F:monooxygenase activity"/>
    <property type="evidence" value="ECO:0007669"/>
    <property type="project" value="UniProtKB-KW"/>
</dbReference>
<organism evidence="3 4">
    <name type="scientific">Stigmatella aurantiaca (strain DW4/3-1)</name>
    <dbReference type="NCBI Taxonomy" id="378806"/>
    <lineage>
        <taxon>Bacteria</taxon>
        <taxon>Pseudomonadati</taxon>
        <taxon>Myxococcota</taxon>
        <taxon>Myxococcia</taxon>
        <taxon>Myxococcales</taxon>
        <taxon>Cystobacterineae</taxon>
        <taxon>Archangiaceae</taxon>
        <taxon>Stigmatella</taxon>
    </lineage>
</organism>
<comment type="caution">
    <text evidence="3">The sequence shown here is derived from an EMBL/GenBank/DDBJ whole genome shotgun (WGS) entry which is preliminary data.</text>
</comment>
<keyword evidence="1" id="KW-0472">Membrane</keyword>
<evidence type="ECO:0000256" key="1">
    <source>
        <dbReference type="SAM" id="Phobius"/>
    </source>
</evidence>
<evidence type="ECO:0000313" key="3">
    <source>
        <dbReference type="EMBL" id="EAU64949.1"/>
    </source>
</evidence>
<name>Q08WT4_STIAD</name>
<feature type="domain" description="ABM" evidence="2">
    <location>
        <begin position="36"/>
        <end position="103"/>
    </location>
</feature>
<feature type="transmembrane region" description="Helical" evidence="1">
    <location>
        <begin position="172"/>
        <end position="191"/>
    </location>
</feature>
<dbReference type="PANTHER" id="PTHR40057">
    <property type="entry name" value="SLR1162 PROTEIN"/>
    <property type="match status" value="1"/>
</dbReference>
<keyword evidence="3" id="KW-0503">Monooxygenase</keyword>
<evidence type="ECO:0000259" key="2">
    <source>
        <dbReference type="Pfam" id="PF03992"/>
    </source>
</evidence>
<dbReference type="AlphaFoldDB" id="Q08WT4"/>
<reference evidence="3 4" key="1">
    <citation type="submission" date="2006-04" db="EMBL/GenBank/DDBJ databases">
        <authorList>
            <person name="Nierman W.C."/>
        </authorList>
    </citation>
    <scope>NUCLEOTIDE SEQUENCE [LARGE SCALE GENOMIC DNA]</scope>
    <source>
        <strain evidence="3 4">DW4/3-1</strain>
    </source>
</reference>
<dbReference type="InterPro" id="IPR038762">
    <property type="entry name" value="ABM_predict"/>
</dbReference>
<dbReference type="InterPro" id="IPR011008">
    <property type="entry name" value="Dimeric_a/b-barrel"/>
</dbReference>
<dbReference type="EMBL" id="AAMD01000098">
    <property type="protein sequence ID" value="EAU64949.1"/>
    <property type="molecule type" value="Genomic_DNA"/>
</dbReference>
<protein>
    <submittedName>
        <fullName evidence="3">Antibiotic biosynthesis monooxygenase domain protein</fullName>
    </submittedName>
</protein>
<dbReference type="InterPro" id="IPR007138">
    <property type="entry name" value="ABM_dom"/>
</dbReference>
<keyword evidence="1" id="KW-1133">Transmembrane helix</keyword>
<dbReference type="Pfam" id="PF03992">
    <property type="entry name" value="ABM"/>
    <property type="match status" value="1"/>
</dbReference>